<dbReference type="Proteomes" id="UP000194236">
    <property type="component" value="Unassembled WGS sequence"/>
</dbReference>
<proteinExistence type="predicted"/>
<evidence type="ECO:0000313" key="1">
    <source>
        <dbReference type="EMBL" id="OTF72895.1"/>
    </source>
</evidence>
<gene>
    <name evidence="1" type="ORF">BLA29_003075</name>
</gene>
<dbReference type="AlphaFoldDB" id="A0A1Y3B0L5"/>
<evidence type="ECO:0000313" key="2">
    <source>
        <dbReference type="Proteomes" id="UP000194236"/>
    </source>
</evidence>
<comment type="caution">
    <text evidence="1">The sequence shown here is derived from an EMBL/GenBank/DDBJ whole genome shotgun (WGS) entry which is preliminary data.</text>
</comment>
<keyword evidence="2" id="KW-1185">Reference proteome</keyword>
<protein>
    <submittedName>
        <fullName evidence="1">Uncharacterized protein</fullName>
    </submittedName>
</protein>
<accession>A0A1Y3B0L5</accession>
<name>A0A1Y3B0L5_EURMA</name>
<sequence>MTQQGNQTIFTTPHGTAQLVTTTGQNGQTYITQHPLLATQPGQTFQGVLHHHNPNQSTVVQSVPQSTIQIQANGQQIQLQAQNAVNQSLQTPIQKTSIGVQAKPAEPLFVQPPKTNRLVHSQAYMKYIENLKPDRRFISSWDRQLQAKKPENVYSSVRPNLSNWLENGPGINHGTIENALWALRNFMHKDALNLSQHC</sequence>
<dbReference type="EMBL" id="MUJZ01054152">
    <property type="protein sequence ID" value="OTF72895.1"/>
    <property type="molecule type" value="Genomic_DNA"/>
</dbReference>
<organism evidence="1 2">
    <name type="scientific">Euroglyphus maynei</name>
    <name type="common">Mayne's house dust mite</name>
    <dbReference type="NCBI Taxonomy" id="6958"/>
    <lineage>
        <taxon>Eukaryota</taxon>
        <taxon>Metazoa</taxon>
        <taxon>Ecdysozoa</taxon>
        <taxon>Arthropoda</taxon>
        <taxon>Chelicerata</taxon>
        <taxon>Arachnida</taxon>
        <taxon>Acari</taxon>
        <taxon>Acariformes</taxon>
        <taxon>Sarcoptiformes</taxon>
        <taxon>Astigmata</taxon>
        <taxon>Psoroptidia</taxon>
        <taxon>Analgoidea</taxon>
        <taxon>Pyroglyphidae</taxon>
        <taxon>Pyroglyphinae</taxon>
        <taxon>Euroglyphus</taxon>
    </lineage>
</organism>
<reference evidence="1 2" key="1">
    <citation type="submission" date="2017-03" db="EMBL/GenBank/DDBJ databases">
        <title>Genome Survey of Euroglyphus maynei.</title>
        <authorList>
            <person name="Arlian L.G."/>
            <person name="Morgan M.S."/>
            <person name="Rider S.D."/>
        </authorList>
    </citation>
    <scope>NUCLEOTIDE SEQUENCE [LARGE SCALE GENOMIC DNA]</scope>
    <source>
        <strain evidence="1">Arlian Lab</strain>
        <tissue evidence="1">Whole body</tissue>
    </source>
</reference>
<dbReference type="OrthoDB" id="10009055at2759"/>